<feature type="compositionally biased region" description="Basic and acidic residues" evidence="1">
    <location>
        <begin position="257"/>
        <end position="277"/>
    </location>
</feature>
<dbReference type="AlphaFoldDB" id="A0A7S1Z2X3"/>
<name>A0A7S1Z2X3_9STRA</name>
<evidence type="ECO:0000256" key="2">
    <source>
        <dbReference type="SAM" id="Phobius"/>
    </source>
</evidence>
<feature type="transmembrane region" description="Helical" evidence="2">
    <location>
        <begin position="7"/>
        <end position="32"/>
    </location>
</feature>
<feature type="transmembrane region" description="Helical" evidence="2">
    <location>
        <begin position="153"/>
        <end position="174"/>
    </location>
</feature>
<feature type="region of interest" description="Disordered" evidence="1">
    <location>
        <begin position="225"/>
        <end position="287"/>
    </location>
</feature>
<sequence>MTKNELLFSCLGVATNTMFLIAAVSFVGFSAFELNGKARTNFASVTYVISFIFFTLSGVLEFTTDVILTKQGKKRNHLHSRYTSKSKLNIIISVIFIVGAILDMTAFVLWQERTFALEKRVLFASAHTWLLSALLSIYGVVDEIDFLDTSDILVFAGNILFSIGSVIDVIVRYLDNYAPKAEDNIKKLEFSSSPFWLANALCFLLADITRSAHLRKQKKNREDAYRLEQVGHLTEKSEEDNNSTSTENEHKSKKINNKTDKEGKDTESQKKSKQVKEPEEESFNDNL</sequence>
<evidence type="ECO:0000313" key="3">
    <source>
        <dbReference type="EMBL" id="CAD9326745.1"/>
    </source>
</evidence>
<keyword evidence="2" id="KW-0812">Transmembrane</keyword>
<keyword evidence="2" id="KW-1133">Transmembrane helix</keyword>
<feature type="transmembrane region" description="Helical" evidence="2">
    <location>
        <begin position="194"/>
        <end position="212"/>
    </location>
</feature>
<keyword evidence="2" id="KW-0472">Membrane</keyword>
<organism evidence="3">
    <name type="scientific">Ditylum brightwellii</name>
    <dbReference type="NCBI Taxonomy" id="49249"/>
    <lineage>
        <taxon>Eukaryota</taxon>
        <taxon>Sar</taxon>
        <taxon>Stramenopiles</taxon>
        <taxon>Ochrophyta</taxon>
        <taxon>Bacillariophyta</taxon>
        <taxon>Mediophyceae</taxon>
        <taxon>Lithodesmiophycidae</taxon>
        <taxon>Lithodesmiales</taxon>
        <taxon>Lithodesmiaceae</taxon>
        <taxon>Ditylum</taxon>
    </lineage>
</organism>
<gene>
    <name evidence="3" type="ORF">DBRI1063_LOCUS9308</name>
</gene>
<feature type="transmembrane region" description="Helical" evidence="2">
    <location>
        <begin position="88"/>
        <end position="110"/>
    </location>
</feature>
<feature type="transmembrane region" description="Helical" evidence="2">
    <location>
        <begin position="122"/>
        <end position="141"/>
    </location>
</feature>
<evidence type="ECO:0000256" key="1">
    <source>
        <dbReference type="SAM" id="MobiDB-lite"/>
    </source>
</evidence>
<reference evidence="3" key="1">
    <citation type="submission" date="2021-01" db="EMBL/GenBank/DDBJ databases">
        <authorList>
            <person name="Corre E."/>
            <person name="Pelletier E."/>
            <person name="Niang G."/>
            <person name="Scheremetjew M."/>
            <person name="Finn R."/>
            <person name="Kale V."/>
            <person name="Holt S."/>
            <person name="Cochrane G."/>
            <person name="Meng A."/>
            <person name="Brown T."/>
            <person name="Cohen L."/>
        </authorList>
    </citation>
    <scope>NUCLEOTIDE SEQUENCE</scope>
    <source>
        <strain evidence="3">Pop2</strain>
    </source>
</reference>
<proteinExistence type="predicted"/>
<feature type="transmembrane region" description="Helical" evidence="2">
    <location>
        <begin position="44"/>
        <end position="68"/>
    </location>
</feature>
<dbReference type="EMBL" id="HBGN01014559">
    <property type="protein sequence ID" value="CAD9326745.1"/>
    <property type="molecule type" value="Transcribed_RNA"/>
</dbReference>
<protein>
    <submittedName>
        <fullName evidence="3">Uncharacterized protein</fullName>
    </submittedName>
</protein>
<feature type="compositionally biased region" description="Acidic residues" evidence="1">
    <location>
        <begin position="278"/>
        <end position="287"/>
    </location>
</feature>
<accession>A0A7S1Z2X3</accession>